<dbReference type="EMBL" id="VOIH02000009">
    <property type="protein sequence ID" value="KAF3438333.1"/>
    <property type="molecule type" value="Genomic_DNA"/>
</dbReference>
<keyword evidence="3 5" id="KW-0326">Glycosidase</keyword>
<feature type="chain" id="PRO_5035444137" description="Beta-glucosidase" evidence="6">
    <location>
        <begin position="21"/>
        <end position="1446"/>
    </location>
</feature>
<reference evidence="7" key="1">
    <citation type="submission" date="2020-03" db="EMBL/GenBank/DDBJ databases">
        <title>A high-quality chromosome-level genome assembly of a woody plant with both climbing and erect habits, Rhamnella rubrinervis.</title>
        <authorList>
            <person name="Lu Z."/>
            <person name="Yang Y."/>
            <person name="Zhu X."/>
            <person name="Sun Y."/>
        </authorList>
    </citation>
    <scope>NUCLEOTIDE SEQUENCE</scope>
    <source>
        <strain evidence="7">BYM</strain>
        <tissue evidence="7">Leaf</tissue>
    </source>
</reference>
<dbReference type="InterPro" id="IPR033132">
    <property type="entry name" value="GH_1_N_CS"/>
</dbReference>
<dbReference type="SUPFAM" id="SSF51445">
    <property type="entry name" value="(Trans)glycosidases"/>
    <property type="match status" value="3"/>
</dbReference>
<name>A0A8K0E1L7_9ROSA</name>
<dbReference type="GO" id="GO:0008422">
    <property type="term" value="F:beta-glucosidase activity"/>
    <property type="evidence" value="ECO:0007669"/>
    <property type="project" value="TreeGrafter"/>
</dbReference>
<feature type="active site" description="Nucleophile" evidence="4">
    <location>
        <position position="1336"/>
    </location>
</feature>
<dbReference type="InterPro" id="IPR018120">
    <property type="entry name" value="Glyco_hydro_1_AS"/>
</dbReference>
<dbReference type="FunFam" id="3.20.20.80:FF:000020">
    <property type="entry name" value="Beta-glucosidase 12"/>
    <property type="match status" value="3"/>
</dbReference>
<dbReference type="Gene3D" id="3.20.20.80">
    <property type="entry name" value="Glycosidases"/>
    <property type="match status" value="4"/>
</dbReference>
<accession>A0A8K0E1L7</accession>
<dbReference type="InterPro" id="IPR017853">
    <property type="entry name" value="GH"/>
</dbReference>
<keyword evidence="8" id="KW-1185">Reference proteome</keyword>
<sequence>MGSKGLVTLWILLLVTSSSSTPTTASDTCVLTTDFDVSSLNRSSFPAGFVFGTAASAYQYEGAASEDGRGPSIWDYDTHKYPEKIKDRSNGDVAIDAYHKYKEDVSIMKDMNLDAYRFSISWSRLLPSGKLSGGVNREGIEYYNNLINELLAKGLKPYVTLFHWDVPQTLEDEYGGFLSPRIVKHFREYAELCFREFGDRVKHWITLNEPWSFCSDGYAKAGLAPYRCSEWQHLNCTGGDSGTEPYIVAHHQLLSHAAAVKIYKDKYQASQKGLIGITLVLHWRIPFSDSEEDRSATLRAIDFILGWFMDPLTNGDYPHIMRSFVGKRLPKFSEEQSKLVKGSFDFVGMNYYTTYYASNVLPFNDTGRESYTTDPHAKALVYRFGIPIGEPTASDWLYVYPKGFYELLLYTKEKYNNPLIYITENGVSEFNDPNISLEEALMDHNRVEYYQQHLYYLRKAIKDGVNVKGYFAWSLLDNFEWSQGYTVRFGINYVDYKDGLKRYPKLSAHWFKAFLKNSSFATTAANTCALTTDSNVSWLNRSSFPPGFIFGTASSAYQYEGAACKDGKGQSMWDYYTHNYPEKIQDRINGGVADDEYHKCKEDVCLMKYMNLDAYRFSISWSRLLPNGTLSGGLNPKGIEYYNNLINELLAKVLKPYVTLFHWDVPQTLEDEYGGFLSHRIVKHFREYTELCFREFGDRVKHWITLNEPWSFCSGGYAKGELAPYRCSEWQNLNCTGGDSGTEPYRVAHNQLLSHAAAVKIYKDKYQGLIGITLVCHWRIPFCDSDEDRNATLLAIDFILGWFMDPLKNVHYPHIMRSIVGKRLPKFSEKQSKLVKGSFDFVGLNYYTTYFTSVSEFNDPNKTLKEALMDHNRVKYYQHHLYYLLKAIKNGVNVKGYFALSLLDNFEWSDGYTVRFGSVALWILLLLTSSSSFATTAANTYALTTDFNVSSLNRSSFPTGFVFGTASSAYQYEGAVSEDGRGPSLWDYYTHKYPEKIKDGSNGDVAVDAYHQYKEDVGFMKEMNLDAYRFSISWSRLLPNGKLSGGVNKEGIKYYNNLINELLAKGLKPYVTLFHWDVPQTLEDEYGGFLSPLIVKHFGEYAELCFREFGDRVKHWITLNEPWTFSRDGYAKEGLAPYRCSEWQQLNCTGGDSGTEPYTVAHHQLLSHAAAVKMYKDKYQASQKGLIGITLVCNWKTPFSDTEEDRNATLRAIDFILGWFMDPLTNGDYPHSMRSYVGNRLPKFSEEQSKLVKGSFDFVGMNYYTTNYASNVPPFNNTGIESCITDAHVNESAYRFGIPIGEPTASNWLFVYPKGFHELLLYTKEKYHNPLIYITENGVSEFNDPNISLGEALIDYDRIDYHHHHLYYLQKAIKDGVNVKGYFAWSLLDNFEWSQGYTVRFGINYVDYKDGLKRYPKLSAHWFKAFLQKPYIDTYNPSPIRSSDIE</sequence>
<comment type="caution">
    <text evidence="7">The sequence shown here is derived from an EMBL/GenBank/DDBJ whole genome shotgun (WGS) entry which is preliminary data.</text>
</comment>
<protein>
    <recommendedName>
        <fullName evidence="9">Beta-glucosidase</fullName>
    </recommendedName>
</protein>
<dbReference type="GO" id="GO:0005975">
    <property type="term" value="P:carbohydrate metabolic process"/>
    <property type="evidence" value="ECO:0007669"/>
    <property type="project" value="InterPro"/>
</dbReference>
<dbReference type="PROSITE" id="PS00653">
    <property type="entry name" value="GLYCOSYL_HYDROL_F1_2"/>
    <property type="match status" value="3"/>
</dbReference>
<evidence type="ECO:0000256" key="1">
    <source>
        <dbReference type="ARBA" id="ARBA00010838"/>
    </source>
</evidence>
<dbReference type="PROSITE" id="PS00572">
    <property type="entry name" value="GLYCOSYL_HYDROL_F1_1"/>
    <property type="match status" value="2"/>
</dbReference>
<feature type="signal peptide" evidence="6">
    <location>
        <begin position="1"/>
        <end position="20"/>
    </location>
</feature>
<evidence type="ECO:0000256" key="4">
    <source>
        <dbReference type="PROSITE-ProRule" id="PRU10055"/>
    </source>
</evidence>
<comment type="similarity">
    <text evidence="1">Belongs to the glycosyl hydrolase 1 family.</text>
</comment>
<organism evidence="7 8">
    <name type="scientific">Rhamnella rubrinervis</name>
    <dbReference type="NCBI Taxonomy" id="2594499"/>
    <lineage>
        <taxon>Eukaryota</taxon>
        <taxon>Viridiplantae</taxon>
        <taxon>Streptophyta</taxon>
        <taxon>Embryophyta</taxon>
        <taxon>Tracheophyta</taxon>
        <taxon>Spermatophyta</taxon>
        <taxon>Magnoliopsida</taxon>
        <taxon>eudicotyledons</taxon>
        <taxon>Gunneridae</taxon>
        <taxon>Pentapetalae</taxon>
        <taxon>rosids</taxon>
        <taxon>fabids</taxon>
        <taxon>Rosales</taxon>
        <taxon>Rhamnaceae</taxon>
        <taxon>rhamnoid group</taxon>
        <taxon>Rhamneae</taxon>
        <taxon>Rhamnella</taxon>
    </lineage>
</organism>
<evidence type="ECO:0000256" key="3">
    <source>
        <dbReference type="ARBA" id="ARBA00023295"/>
    </source>
</evidence>
<evidence type="ECO:0000256" key="5">
    <source>
        <dbReference type="RuleBase" id="RU004468"/>
    </source>
</evidence>
<dbReference type="Pfam" id="PF00232">
    <property type="entry name" value="Glyco_hydro_1"/>
    <property type="match status" value="4"/>
</dbReference>
<dbReference type="OrthoDB" id="65569at2759"/>
<gene>
    <name evidence="7" type="ORF">FNV43_RR21095</name>
</gene>
<evidence type="ECO:0000313" key="8">
    <source>
        <dbReference type="Proteomes" id="UP000796880"/>
    </source>
</evidence>
<proteinExistence type="inferred from homology"/>
<dbReference type="Proteomes" id="UP000796880">
    <property type="component" value="Unassembled WGS sequence"/>
</dbReference>
<dbReference type="PANTHER" id="PTHR10353">
    <property type="entry name" value="GLYCOSYL HYDROLASE"/>
    <property type="match status" value="1"/>
</dbReference>
<keyword evidence="6" id="KW-0732">Signal</keyword>
<dbReference type="InterPro" id="IPR001360">
    <property type="entry name" value="Glyco_hydro_1"/>
</dbReference>
<keyword evidence="2 5" id="KW-0378">Hydrolase</keyword>
<dbReference type="PRINTS" id="PR00131">
    <property type="entry name" value="GLHYDRLASE1"/>
</dbReference>
<dbReference type="PANTHER" id="PTHR10353:SF137">
    <property type="entry name" value="MYROSINASE 3-RELATED"/>
    <property type="match status" value="1"/>
</dbReference>
<evidence type="ECO:0000313" key="7">
    <source>
        <dbReference type="EMBL" id="KAF3438333.1"/>
    </source>
</evidence>
<feature type="active site" description="Nucleophile" evidence="4">
    <location>
        <position position="424"/>
    </location>
</feature>
<evidence type="ECO:0000256" key="2">
    <source>
        <dbReference type="ARBA" id="ARBA00022801"/>
    </source>
</evidence>
<evidence type="ECO:0000256" key="6">
    <source>
        <dbReference type="SAM" id="SignalP"/>
    </source>
</evidence>
<evidence type="ECO:0008006" key="9">
    <source>
        <dbReference type="Google" id="ProtNLM"/>
    </source>
</evidence>